<dbReference type="RefSeq" id="WP_013969393.1">
    <property type="nucleotide sequence ID" value="NC_015732.1"/>
</dbReference>
<evidence type="ECO:0000256" key="11">
    <source>
        <dbReference type="ARBA" id="ARBA00025437"/>
    </source>
</evidence>
<dbReference type="PANTHER" id="PTHR43371">
    <property type="entry name" value="VITAMIN B12-DEPENDENT RIBONUCLEOTIDE REDUCTASE"/>
    <property type="match status" value="1"/>
</dbReference>
<keyword evidence="9" id="KW-1015">Disulfide bond</keyword>
<accession>F8EXT9</accession>
<evidence type="ECO:0000256" key="8">
    <source>
        <dbReference type="ARBA" id="ARBA00023002"/>
    </source>
</evidence>
<dbReference type="AlphaFoldDB" id="F8EXT9"/>
<evidence type="ECO:0000256" key="12">
    <source>
        <dbReference type="ARBA" id="ARBA00047754"/>
    </source>
</evidence>
<evidence type="ECO:0000313" key="18">
    <source>
        <dbReference type="EMBL" id="AEJ20103.1"/>
    </source>
</evidence>
<dbReference type="PRINTS" id="PR01183">
    <property type="entry name" value="RIBORDTASEM1"/>
</dbReference>
<comment type="catalytic activity">
    <reaction evidence="12 13">
        <text>a 2'-deoxyribonucleoside 5'-diphosphate + [thioredoxin]-disulfide + H2O = a ribonucleoside 5'-diphosphate + [thioredoxin]-dithiol</text>
        <dbReference type="Rhea" id="RHEA:23252"/>
        <dbReference type="Rhea" id="RHEA-COMP:10698"/>
        <dbReference type="Rhea" id="RHEA-COMP:10700"/>
        <dbReference type="ChEBI" id="CHEBI:15377"/>
        <dbReference type="ChEBI" id="CHEBI:29950"/>
        <dbReference type="ChEBI" id="CHEBI:50058"/>
        <dbReference type="ChEBI" id="CHEBI:57930"/>
        <dbReference type="ChEBI" id="CHEBI:73316"/>
        <dbReference type="EC" id="1.17.4.1"/>
    </reaction>
</comment>
<evidence type="ECO:0000259" key="16">
    <source>
        <dbReference type="Pfam" id="PF08471"/>
    </source>
</evidence>
<sequence>MKIDRLFTTAESGPYEGITWEKRKSEIRNPDGRLIFSEETVIVPSFWSQIATDIIAQKYFRKAGVPADKALEWKHWVPKKKEKSSQRTDPGDSIPLDGSEHDARQVFHRLAYTWMDWGRQSHYFDSDEDAKAFYDELCYMLAHQMAAPNSPQWFNTGLYAVYGIDGPAQGHYYFDPTEGKLKKSDSAYKRPQPHACFILSIEDDLVNEGGIMDLITREARLFKYGSGTGSNFSKIRGANERLSGGGVSSGLLSFLKIGDRSASAIKSGGTTRRAAKMVTLDADHPDVEKYIDWKAEEEHKVAAMATGSVIIKKHLDGVKKAVQSFRGPDEDRFNALKNHELAAALRAALRDQIPPTYLYQLLRRLEQGDDTVNPAVFSTAWDDEAYNTVSGQSSNNSLRVTDAFMQAVLDDADWQLTGRTDKTMVKTVKARKIWDQVARSAWQCADPGLQFHTTINDWHTCPAGGEIRASNPCSEYMFLDDTACNLASINLLTLYNPETGTFHIDGYLHAIRIWTMVLEISVVMAQFPSPQIAKLSYEYRTLGLGYANLGSLLMVMGLAYDSREGRAVAGALSAMLSGEAYKQSALMAKEFGTFLRYPENREAMLRVIRNHRRAAYNAKPEEYEGLHTIPVGIDAESCPADLLAAARKCWDEALELGNQFGYRNAQVTAIAPTGTIGLLMDCDTTGIEPDFALVKFKKLAGGGYFKIINQSVPPALKALGYAPAEIEEVVAYALGHKTLKDAPGVSLETLKARGFTDEVLAKVEEAVKTAFSLESIFSPWIIGRDFVEQTLKIPEATWALPGFSLLKHLGFTAEEIDAAETFACGTMGVEGSPTLKPEHLKVFDTATPSGKNGKRSISWTAHIEMMAATQPFISGAISKTINMPNSATYEDVKGAYMLSWRRAIKAVALYRDGSKLSQPLSSFAPGTDPLADTLLALQKDLDSGADTAGPARAGTAKADMAGAILSPEGKRLTNKWDLRGVRKPLPNRRTGYTQKAKIGGHSIFIRTGEYEDGSLGEIFLDMHKEGAAFRSLMNSFAIAVSLGLQYGVPLEEYVDAFTFSRFEPNGMVQGHDYVKMATSVIDYIFRDLAISYLRRTDLAQVKPEDLLATGTKSDNGNGHTMVSAGFRPHRPATVPVEAEEGEQAQPEAAIRDRKNGTGATASTGFQNTETAGSAGLVDVQKSSKAKLEAEQAIKIAQARVKGYEGDPCPVCGYFTLVRNGTCLKCDTCGSTTGCS</sequence>
<dbReference type="NCBIfam" id="NF005736">
    <property type="entry name" value="PRK07562.1"/>
    <property type="match status" value="1"/>
</dbReference>
<evidence type="ECO:0000256" key="4">
    <source>
        <dbReference type="ARBA" id="ARBA00014409"/>
    </source>
</evidence>
<evidence type="ECO:0000256" key="6">
    <source>
        <dbReference type="ARBA" id="ARBA00022634"/>
    </source>
</evidence>
<feature type="region of interest" description="Disordered" evidence="14">
    <location>
        <begin position="1137"/>
        <end position="1167"/>
    </location>
</feature>
<evidence type="ECO:0000313" key="19">
    <source>
        <dbReference type="Proteomes" id="UP000000503"/>
    </source>
</evidence>
<comment type="similarity">
    <text evidence="2 13">Belongs to the ribonucleoside diphosphate reductase class-2 family.</text>
</comment>
<dbReference type="CDD" id="cd02888">
    <property type="entry name" value="RNR_II_dimer"/>
    <property type="match status" value="1"/>
</dbReference>
<dbReference type="EC" id="1.17.4.1" evidence="3 13"/>
<evidence type="ECO:0000256" key="1">
    <source>
        <dbReference type="ARBA" id="ARBA00001922"/>
    </source>
</evidence>
<dbReference type="InterPro" id="IPR050862">
    <property type="entry name" value="RdRp_reductase_class-2"/>
</dbReference>
<keyword evidence="10 13" id="KW-0170">Cobalt</keyword>
<evidence type="ECO:0000256" key="5">
    <source>
        <dbReference type="ARBA" id="ARBA00022628"/>
    </source>
</evidence>
<dbReference type="Gene3D" id="3.20.70.20">
    <property type="match status" value="3"/>
</dbReference>
<dbReference type="InterPro" id="IPR024434">
    <property type="entry name" value="TSCPD_dom"/>
</dbReference>
<dbReference type="Pfam" id="PF08471">
    <property type="entry name" value="Ribonuc_red_2_N"/>
    <property type="match status" value="1"/>
</dbReference>
<evidence type="ECO:0000256" key="7">
    <source>
        <dbReference type="ARBA" id="ARBA00022741"/>
    </source>
</evidence>
<dbReference type="OrthoDB" id="9762933at2"/>
<keyword evidence="7 13" id="KW-0547">Nucleotide-binding</keyword>
<comment type="function">
    <text evidence="11 13">Catalyzes the reduction of ribonucleotides to deoxyribonucleotides. May function to provide a pool of deoxyribonucleotide precursors for DNA repair during oxygen limitation and/or for immediate growth after restoration of oxygen.</text>
</comment>
<reference evidence="19" key="1">
    <citation type="journal article" date="2013" name="Stand. Genomic Sci.">
        <title>Genome sequence of the thermophilic fresh-water bacterium Spirochaeta caldaria type strain (H1(T)), reclassification of Spirochaeta caldaria, Spirochaeta stenostrepta, and Spirochaeta zuelzerae in the genus Treponema as Treponema caldaria comb. nov., Treponema stenostrepta comb. nov., and Treponema zuelzerae comb. nov., and emendation of the genus Treponema.</title>
        <authorList>
            <person name="Abt B."/>
            <person name="Goker M."/>
            <person name="Scheuner C."/>
            <person name="Han C."/>
            <person name="Lu M."/>
            <person name="Misra M."/>
            <person name="Lapidus A."/>
            <person name="Nolan M."/>
            <person name="Lucas S."/>
            <person name="Hammon N."/>
            <person name="Deshpande S."/>
            <person name="Cheng J.F."/>
            <person name="Tapia R."/>
            <person name="Goodwin L.A."/>
            <person name="Pitluck S."/>
            <person name="Liolios K."/>
            <person name="Pagani I."/>
            <person name="Ivanova N."/>
            <person name="Mavromatis K."/>
            <person name="Mikhailova N."/>
            <person name="Huntemann M."/>
            <person name="Pati A."/>
            <person name="Chen A."/>
            <person name="Palaniappan K."/>
            <person name="Land M."/>
            <person name="Hauser L."/>
            <person name="Jeffries C.D."/>
            <person name="Rohde M."/>
            <person name="Spring S."/>
            <person name="Gronow S."/>
            <person name="Detter J.C."/>
            <person name="Bristow J."/>
            <person name="Eisen J.A."/>
            <person name="Markowitz V."/>
            <person name="Hugenholtz P."/>
            <person name="Kyrpides N.C."/>
            <person name="Woyke T."/>
            <person name="Klenk H.P."/>
        </authorList>
    </citation>
    <scope>NUCLEOTIDE SEQUENCE</scope>
    <source>
        <strain evidence="19">ATCC 51460 / DSM 7334 / H1</strain>
    </source>
</reference>
<dbReference type="GO" id="GO:0071897">
    <property type="term" value="P:DNA biosynthetic process"/>
    <property type="evidence" value="ECO:0007669"/>
    <property type="project" value="UniProtKB-KW"/>
</dbReference>
<dbReference type="InterPro" id="IPR013344">
    <property type="entry name" value="RNR_NrdJ/NrdZ"/>
</dbReference>
<dbReference type="GO" id="GO:0000166">
    <property type="term" value="F:nucleotide binding"/>
    <property type="evidence" value="ECO:0007669"/>
    <property type="project" value="UniProtKB-KW"/>
</dbReference>
<proteinExistence type="inferred from homology"/>
<evidence type="ECO:0000256" key="2">
    <source>
        <dbReference type="ARBA" id="ARBA00007405"/>
    </source>
</evidence>
<dbReference type="PANTHER" id="PTHR43371:SF1">
    <property type="entry name" value="RIBONUCLEOSIDE-DIPHOSPHATE REDUCTASE"/>
    <property type="match status" value="1"/>
</dbReference>
<gene>
    <name evidence="18" type="ordered locus">Spica_1974</name>
</gene>
<evidence type="ECO:0000256" key="10">
    <source>
        <dbReference type="ARBA" id="ARBA00023285"/>
    </source>
</evidence>
<dbReference type="STRING" id="744872.Spica_1974"/>
<evidence type="ECO:0000256" key="3">
    <source>
        <dbReference type="ARBA" id="ARBA00012274"/>
    </source>
</evidence>
<dbReference type="GO" id="GO:0050897">
    <property type="term" value="F:cobalt ion binding"/>
    <property type="evidence" value="ECO:0007669"/>
    <property type="project" value="InterPro"/>
</dbReference>
<evidence type="ECO:0000256" key="13">
    <source>
        <dbReference type="RuleBase" id="RU364064"/>
    </source>
</evidence>
<evidence type="ECO:0000259" key="15">
    <source>
        <dbReference type="Pfam" id="PF02867"/>
    </source>
</evidence>
<keyword evidence="6 13" id="KW-0237">DNA synthesis</keyword>
<keyword evidence="5 13" id="KW-0846">Cobalamin</keyword>
<feature type="compositionally biased region" description="Polar residues" evidence="14">
    <location>
        <begin position="1157"/>
        <end position="1167"/>
    </location>
</feature>
<dbReference type="InterPro" id="IPR013678">
    <property type="entry name" value="RNR_2_N"/>
</dbReference>
<dbReference type="NCBIfam" id="TIGR02504">
    <property type="entry name" value="NrdJ_Z"/>
    <property type="match status" value="1"/>
</dbReference>
<dbReference type="SUPFAM" id="SSF51998">
    <property type="entry name" value="PFL-like glycyl radical enzymes"/>
    <property type="match status" value="1"/>
</dbReference>
<dbReference type="KEGG" id="scd:Spica_1974"/>
<comment type="cofactor">
    <cofactor evidence="1 13">
        <name>adenosylcob(III)alamin</name>
        <dbReference type="ChEBI" id="CHEBI:18408"/>
    </cofactor>
</comment>
<dbReference type="Pfam" id="PF12637">
    <property type="entry name" value="TSCPD"/>
    <property type="match status" value="1"/>
</dbReference>
<evidence type="ECO:0000259" key="17">
    <source>
        <dbReference type="Pfam" id="PF12637"/>
    </source>
</evidence>
<feature type="domain" description="TSCPD" evidence="17">
    <location>
        <begin position="985"/>
        <end position="1089"/>
    </location>
</feature>
<name>F8EXT9_GRAC1</name>
<dbReference type="InterPro" id="IPR000788">
    <property type="entry name" value="RNR_lg_C"/>
</dbReference>
<organism evidence="18 19">
    <name type="scientific">Gracilinema caldarium (strain ATCC 51460 / DSM 7334 / H1)</name>
    <name type="common">Treponema caldarium</name>
    <dbReference type="NCBI Taxonomy" id="744872"/>
    <lineage>
        <taxon>Bacteria</taxon>
        <taxon>Pseudomonadati</taxon>
        <taxon>Spirochaetota</taxon>
        <taxon>Spirochaetia</taxon>
        <taxon>Spirochaetales</taxon>
        <taxon>Breznakiellaceae</taxon>
        <taxon>Gracilinema</taxon>
    </lineage>
</organism>
<feature type="domain" description="Ribonucleotide reductase large subunit C-terminal" evidence="15">
    <location>
        <begin position="195"/>
        <end position="749"/>
    </location>
</feature>
<keyword evidence="8 13" id="KW-0560">Oxidoreductase</keyword>
<dbReference type="eggNOG" id="COG0209">
    <property type="taxonomic scope" value="Bacteria"/>
</dbReference>
<feature type="domain" description="Ribonucleotide reductase class II vitamin B12-dependent N-terminal" evidence="16">
    <location>
        <begin position="22"/>
        <end position="144"/>
    </location>
</feature>
<keyword evidence="19" id="KW-1185">Reference proteome</keyword>
<dbReference type="Pfam" id="PF02867">
    <property type="entry name" value="Ribonuc_red_lgC"/>
    <property type="match status" value="2"/>
</dbReference>
<dbReference type="GO" id="GO:0031419">
    <property type="term" value="F:cobalamin binding"/>
    <property type="evidence" value="ECO:0007669"/>
    <property type="project" value="UniProtKB-KW"/>
</dbReference>
<feature type="domain" description="Ribonucleotide reductase large subunit C-terminal" evidence="15">
    <location>
        <begin position="806"/>
        <end position="910"/>
    </location>
</feature>
<dbReference type="EMBL" id="CP002868">
    <property type="protein sequence ID" value="AEJ20103.1"/>
    <property type="molecule type" value="Genomic_DNA"/>
</dbReference>
<evidence type="ECO:0000256" key="14">
    <source>
        <dbReference type="SAM" id="MobiDB-lite"/>
    </source>
</evidence>
<dbReference type="GO" id="GO:0004748">
    <property type="term" value="F:ribonucleoside-diphosphate reductase activity, thioredoxin disulfide as acceptor"/>
    <property type="evidence" value="ECO:0007669"/>
    <property type="project" value="UniProtKB-EC"/>
</dbReference>
<dbReference type="HOGENOM" id="CLU_000404_0_0_12"/>
<protein>
    <recommendedName>
        <fullName evidence="4 13">Vitamin B12-dependent ribonucleotide reductase</fullName>
        <ecNumber evidence="3 13">1.17.4.1</ecNumber>
    </recommendedName>
</protein>
<dbReference type="Proteomes" id="UP000000503">
    <property type="component" value="Chromosome"/>
</dbReference>
<evidence type="ECO:0000256" key="9">
    <source>
        <dbReference type="ARBA" id="ARBA00023157"/>
    </source>
</evidence>